<proteinExistence type="predicted"/>
<keyword evidence="6" id="KW-0175">Coiled coil</keyword>
<dbReference type="GO" id="GO:0016020">
    <property type="term" value="C:membrane"/>
    <property type="evidence" value="ECO:0007669"/>
    <property type="project" value="UniProtKB-SubCell"/>
</dbReference>
<feature type="compositionally biased region" description="Low complexity" evidence="8">
    <location>
        <begin position="90"/>
        <end position="108"/>
    </location>
</feature>
<keyword evidence="5" id="KW-1133">Transmembrane helix</keyword>
<dbReference type="InterPro" id="IPR008677">
    <property type="entry name" value="MRVI1"/>
</dbReference>
<keyword evidence="4" id="KW-0812">Transmembrane</keyword>
<evidence type="ECO:0000313" key="9">
    <source>
        <dbReference type="EMBL" id="PNI79306.1"/>
    </source>
</evidence>
<protein>
    <submittedName>
        <fullName evidence="9">MRVI1 isoform 17</fullName>
    </submittedName>
</protein>
<dbReference type="Proteomes" id="UP000236370">
    <property type="component" value="Unassembled WGS sequence"/>
</dbReference>
<dbReference type="PANTHER" id="PTHR15352:SF2">
    <property type="entry name" value="INOSITOL 1,4,5-TRIPHOSPHATE RECEPTOR ASSOCIATED 1"/>
    <property type="match status" value="1"/>
</dbReference>
<name>A0A2J8P5K8_PANTR</name>
<sequence>KNLANRVHSPHKRLSHRHLKVSTASLTSVDPAGHIIDLVNDQLPDISISEEDKKKNLALLEEAKLVSERFLTRRGRKSRSSPGDSPSAVSPNLSPSASPTSSRSNSLTVPTPPAEGG</sequence>
<evidence type="ECO:0000313" key="10">
    <source>
        <dbReference type="Proteomes" id="UP000236370"/>
    </source>
</evidence>
<accession>A0A2J8P5K8</accession>
<organism evidence="9 10">
    <name type="scientific">Pan troglodytes</name>
    <name type="common">Chimpanzee</name>
    <dbReference type="NCBI Taxonomy" id="9598"/>
    <lineage>
        <taxon>Eukaryota</taxon>
        <taxon>Metazoa</taxon>
        <taxon>Chordata</taxon>
        <taxon>Craniata</taxon>
        <taxon>Vertebrata</taxon>
        <taxon>Euteleostomi</taxon>
        <taxon>Mammalia</taxon>
        <taxon>Eutheria</taxon>
        <taxon>Euarchontoglires</taxon>
        <taxon>Primates</taxon>
        <taxon>Haplorrhini</taxon>
        <taxon>Catarrhini</taxon>
        <taxon>Hominidae</taxon>
        <taxon>Pan</taxon>
    </lineage>
</organism>
<comment type="subcellular location">
    <subcellularLocation>
        <location evidence="2">Cytoplasm</location>
    </subcellularLocation>
    <subcellularLocation>
        <location evidence="1">Membrane</location>
        <topology evidence="1">Single-pass membrane protein</topology>
    </subcellularLocation>
</comment>
<evidence type="ECO:0000256" key="1">
    <source>
        <dbReference type="ARBA" id="ARBA00004167"/>
    </source>
</evidence>
<evidence type="ECO:0000256" key="2">
    <source>
        <dbReference type="ARBA" id="ARBA00004496"/>
    </source>
</evidence>
<feature type="compositionally biased region" description="Polar residues" evidence="8">
    <location>
        <begin position="80"/>
        <end position="89"/>
    </location>
</feature>
<evidence type="ECO:0000256" key="6">
    <source>
        <dbReference type="ARBA" id="ARBA00023054"/>
    </source>
</evidence>
<dbReference type="PANTHER" id="PTHR15352">
    <property type="entry name" value="LYMPHOID-RESTRICTED MEMBRANE PROTEIN, JAW1"/>
    <property type="match status" value="1"/>
</dbReference>
<dbReference type="SMR" id="A0A2J8P5K8"/>
<evidence type="ECO:0000256" key="7">
    <source>
        <dbReference type="ARBA" id="ARBA00023136"/>
    </source>
</evidence>
<feature type="non-terminal residue" evidence="9">
    <location>
        <position position="1"/>
    </location>
</feature>
<comment type="caution">
    <text evidence="9">The sequence shown here is derived from an EMBL/GenBank/DDBJ whole genome shotgun (WGS) entry which is preliminary data.</text>
</comment>
<dbReference type="EMBL" id="NBAG03000219">
    <property type="protein sequence ID" value="PNI79306.1"/>
    <property type="molecule type" value="Genomic_DNA"/>
</dbReference>
<evidence type="ECO:0000256" key="8">
    <source>
        <dbReference type="SAM" id="MobiDB-lite"/>
    </source>
</evidence>
<dbReference type="GO" id="GO:0005737">
    <property type="term" value="C:cytoplasm"/>
    <property type="evidence" value="ECO:0007669"/>
    <property type="project" value="UniProtKB-SubCell"/>
</dbReference>
<reference evidence="9 10" key="1">
    <citation type="submission" date="2017-12" db="EMBL/GenBank/DDBJ databases">
        <title>High-resolution comparative analysis of great ape genomes.</title>
        <authorList>
            <person name="Pollen A."/>
            <person name="Hastie A."/>
            <person name="Hormozdiari F."/>
            <person name="Dougherty M."/>
            <person name="Liu R."/>
            <person name="Chaisson M."/>
            <person name="Hoppe E."/>
            <person name="Hill C."/>
            <person name="Pang A."/>
            <person name="Hillier L."/>
            <person name="Baker C."/>
            <person name="Armstrong J."/>
            <person name="Shendure J."/>
            <person name="Paten B."/>
            <person name="Wilson R."/>
            <person name="Chao H."/>
            <person name="Schneider V."/>
            <person name="Ventura M."/>
            <person name="Kronenberg Z."/>
            <person name="Murali S."/>
            <person name="Gordon D."/>
            <person name="Cantsilieris S."/>
            <person name="Munson K."/>
            <person name="Nelson B."/>
            <person name="Raja A."/>
            <person name="Underwood J."/>
            <person name="Diekhans M."/>
            <person name="Fiddes I."/>
            <person name="Haussler D."/>
            <person name="Eichler E."/>
        </authorList>
    </citation>
    <scope>NUCLEOTIDE SEQUENCE [LARGE SCALE GENOMIC DNA]</scope>
    <source>
        <strain evidence="9">Yerkes chimp pedigree #C0471</strain>
    </source>
</reference>
<evidence type="ECO:0000256" key="5">
    <source>
        <dbReference type="ARBA" id="ARBA00022989"/>
    </source>
</evidence>
<keyword evidence="7" id="KW-0472">Membrane</keyword>
<evidence type="ECO:0000256" key="4">
    <source>
        <dbReference type="ARBA" id="ARBA00022692"/>
    </source>
</evidence>
<evidence type="ECO:0000256" key="3">
    <source>
        <dbReference type="ARBA" id="ARBA00022490"/>
    </source>
</evidence>
<dbReference type="AlphaFoldDB" id="A0A2J8P5K8"/>
<gene>
    <name evidence="9" type="ORF">CK820_G0005774</name>
</gene>
<keyword evidence="3" id="KW-0963">Cytoplasm</keyword>
<feature type="region of interest" description="Disordered" evidence="8">
    <location>
        <begin position="69"/>
        <end position="117"/>
    </location>
</feature>